<dbReference type="InterPro" id="IPR002509">
    <property type="entry name" value="NODB_dom"/>
</dbReference>
<evidence type="ECO:0000313" key="4">
    <source>
        <dbReference type="Proteomes" id="UP001299068"/>
    </source>
</evidence>
<organism evidence="3 4">
    <name type="scientific">Clostridium sardiniense</name>
    <name type="common">Clostridium absonum</name>
    <dbReference type="NCBI Taxonomy" id="29369"/>
    <lineage>
        <taxon>Bacteria</taxon>
        <taxon>Bacillati</taxon>
        <taxon>Bacillota</taxon>
        <taxon>Clostridia</taxon>
        <taxon>Eubacteriales</taxon>
        <taxon>Clostridiaceae</taxon>
        <taxon>Clostridium</taxon>
    </lineage>
</organism>
<sequence length="297" mass="33967">MNSDNRKPKFTKPKKIILIPFTIILIICISLFTIIKPNSNNTEVVASENDLGTSYYLQLKDDPNADDALIVSKFMNDLYKGYKQYPVRNDRKKIVYLTFDDGPSTTNTPALLKVLDKHNIKATFFVTGVSLNANDKAKELLKEIAINGHAIGNHTYSHNYHYLYPSRTINVDHVIDDLHKNEKLMQSILGKDFFTRIIRLPGGYRTWNGKEALKNKLNELEIQNIDWNALNGDAEGKKKNAQELVIYLKKTVKKLGEDADNIVVLMHDAYGKDETVKALPQIIKYFKDKGFEFKTIK</sequence>
<dbReference type="EMBL" id="JAIKTU010000011">
    <property type="protein sequence ID" value="MBY0756491.1"/>
    <property type="molecule type" value="Genomic_DNA"/>
</dbReference>
<gene>
    <name evidence="3" type="ORF">K5V21_13635</name>
</gene>
<dbReference type="Pfam" id="PF01522">
    <property type="entry name" value="Polysacc_deac_1"/>
    <property type="match status" value="1"/>
</dbReference>
<dbReference type="CDD" id="cd10944">
    <property type="entry name" value="CE4_SmPgdA_like"/>
    <property type="match status" value="1"/>
</dbReference>
<protein>
    <submittedName>
        <fullName evidence="3">Polysaccharide deacetylase</fullName>
    </submittedName>
</protein>
<evidence type="ECO:0000259" key="2">
    <source>
        <dbReference type="PROSITE" id="PS51677"/>
    </source>
</evidence>
<keyword evidence="4" id="KW-1185">Reference proteome</keyword>
<proteinExistence type="predicted"/>
<dbReference type="PROSITE" id="PS51677">
    <property type="entry name" value="NODB"/>
    <property type="match status" value="1"/>
</dbReference>
<feature type="domain" description="NodB homology" evidence="2">
    <location>
        <begin position="93"/>
        <end position="294"/>
    </location>
</feature>
<evidence type="ECO:0000256" key="1">
    <source>
        <dbReference type="SAM" id="Phobius"/>
    </source>
</evidence>
<name>A0ABS7L0A4_CLOSR</name>
<keyword evidence="1" id="KW-0472">Membrane</keyword>
<feature type="transmembrane region" description="Helical" evidence="1">
    <location>
        <begin position="16"/>
        <end position="35"/>
    </location>
</feature>
<dbReference type="SUPFAM" id="SSF88713">
    <property type="entry name" value="Glycoside hydrolase/deacetylase"/>
    <property type="match status" value="1"/>
</dbReference>
<dbReference type="Gene3D" id="3.20.20.370">
    <property type="entry name" value="Glycoside hydrolase/deacetylase"/>
    <property type="match status" value="1"/>
</dbReference>
<accession>A0ABS7L0A4</accession>
<dbReference type="Proteomes" id="UP001299068">
    <property type="component" value="Unassembled WGS sequence"/>
</dbReference>
<comment type="caution">
    <text evidence="3">The sequence shown here is derived from an EMBL/GenBank/DDBJ whole genome shotgun (WGS) entry which is preliminary data.</text>
</comment>
<evidence type="ECO:0000313" key="3">
    <source>
        <dbReference type="EMBL" id="MBY0756491.1"/>
    </source>
</evidence>
<dbReference type="InterPro" id="IPR050248">
    <property type="entry name" value="Polysacc_deacetylase_ArnD"/>
</dbReference>
<reference evidence="3 4" key="1">
    <citation type="journal article" date="2021" name="Cell Host Microbe">
        <title>in vivo commensal control of Clostridioides difficile virulence.</title>
        <authorList>
            <person name="Girinathan B.P."/>
            <person name="Dibenedetto N."/>
            <person name="Worley J.N."/>
            <person name="Peltier J."/>
            <person name="Arrieta-Ortiz M.L."/>
            <person name="Rupa Christinal Immanuel S."/>
            <person name="Lavin R."/>
            <person name="Delaney M.L."/>
            <person name="Cummins C."/>
            <person name="Hoffmann M."/>
            <person name="Luo Y."/>
            <person name="Gonzalez-Escalona N."/>
            <person name="Allard M."/>
            <person name="Onderdonk A.B."/>
            <person name="Gerber G.K."/>
            <person name="Sonenshein A.L."/>
            <person name="Baliga N."/>
            <person name="Dupuy B."/>
            <person name="Bry L."/>
        </authorList>
    </citation>
    <scope>NUCLEOTIDE SEQUENCE [LARGE SCALE GENOMIC DNA]</scope>
    <source>
        <strain evidence="3 4">DSM 599</strain>
    </source>
</reference>
<dbReference type="PANTHER" id="PTHR10587">
    <property type="entry name" value="GLYCOSYL TRANSFERASE-RELATED"/>
    <property type="match status" value="1"/>
</dbReference>
<keyword evidence="1" id="KW-1133">Transmembrane helix</keyword>
<keyword evidence="1" id="KW-0812">Transmembrane</keyword>
<dbReference type="InterPro" id="IPR011330">
    <property type="entry name" value="Glyco_hydro/deAcase_b/a-brl"/>
</dbReference>